<reference evidence="2" key="2">
    <citation type="submission" date="2022-06" db="UniProtKB">
        <authorList>
            <consortium name="EnsemblMetazoa"/>
        </authorList>
    </citation>
    <scope>IDENTIFICATION</scope>
    <source>
        <strain evidence="2">p50T (Dazao)</strain>
    </source>
</reference>
<evidence type="ECO:0000259" key="1">
    <source>
        <dbReference type="Pfam" id="PF18701"/>
    </source>
</evidence>
<dbReference type="Pfam" id="PF18701">
    <property type="entry name" value="DUF5641"/>
    <property type="match status" value="1"/>
</dbReference>
<protein>
    <recommendedName>
        <fullName evidence="1">DUF5641 domain-containing protein</fullName>
    </recommendedName>
</protein>
<evidence type="ECO:0000313" key="3">
    <source>
        <dbReference type="Proteomes" id="UP000005204"/>
    </source>
</evidence>
<evidence type="ECO:0000313" key="2">
    <source>
        <dbReference type="EnsemblMetazoa" id="XP_037876960.1"/>
    </source>
</evidence>
<dbReference type="EnsemblMetazoa" id="XM_038021032.1">
    <property type="protein sequence ID" value="XP_037876960.1"/>
    <property type="gene ID" value="LOC119630700"/>
</dbReference>
<keyword evidence="3" id="KW-1185">Reference proteome</keyword>
<dbReference type="InterPro" id="IPR040676">
    <property type="entry name" value="DUF5641"/>
</dbReference>
<reference evidence="3" key="1">
    <citation type="journal article" date="2008" name="Insect Biochem. Mol. Biol.">
        <title>The genome of a lepidopteran model insect, the silkworm Bombyx mori.</title>
        <authorList>
            <consortium name="International Silkworm Genome Consortium"/>
        </authorList>
    </citation>
    <scope>NUCLEOTIDE SEQUENCE [LARGE SCALE GENOMIC DNA]</scope>
    <source>
        <strain evidence="3">p50T</strain>
    </source>
</reference>
<accession>A0A8R2R7I6</accession>
<dbReference type="PANTHER" id="PTHR47331:SF1">
    <property type="entry name" value="GAG-LIKE PROTEIN"/>
    <property type="match status" value="1"/>
</dbReference>
<name>A0A8R2R7I6_BOMMO</name>
<feature type="domain" description="DUF5641" evidence="1">
    <location>
        <begin position="58"/>
        <end position="151"/>
    </location>
</feature>
<dbReference type="AlphaFoldDB" id="A0A8R2R7I6"/>
<dbReference type="Proteomes" id="UP000005204">
    <property type="component" value="Unassembled WGS sequence"/>
</dbReference>
<dbReference type="PANTHER" id="PTHR47331">
    <property type="entry name" value="PHD-TYPE DOMAIN-CONTAINING PROTEIN"/>
    <property type="match status" value="1"/>
</dbReference>
<organism evidence="2 3">
    <name type="scientific">Bombyx mori</name>
    <name type="common">Silk moth</name>
    <dbReference type="NCBI Taxonomy" id="7091"/>
    <lineage>
        <taxon>Eukaryota</taxon>
        <taxon>Metazoa</taxon>
        <taxon>Ecdysozoa</taxon>
        <taxon>Arthropoda</taxon>
        <taxon>Hexapoda</taxon>
        <taxon>Insecta</taxon>
        <taxon>Pterygota</taxon>
        <taxon>Neoptera</taxon>
        <taxon>Endopterygota</taxon>
        <taxon>Lepidoptera</taxon>
        <taxon>Glossata</taxon>
        <taxon>Ditrysia</taxon>
        <taxon>Bombycoidea</taxon>
        <taxon>Bombycidae</taxon>
        <taxon>Bombycinae</taxon>
        <taxon>Bombyx</taxon>
    </lineage>
</organism>
<proteinExistence type="predicted"/>
<sequence length="157" mass="18494">MTLLAEAEFMVNSRPLTYVPLDFDDDLPLTPNDFLLPKTEFIDHPFGMFTDHDLLKRTWRESQRLADLIWKRWVKEYLPTLTRRDKWYRDSDRPLAIGDVVVVVDSQLPRNQWPLGKIEQVFPGKDDMVRVAKVRTRHGLYTRPATKLCRLDVHSSS</sequence>